<comment type="similarity">
    <text evidence="2">Belongs to the ATP-dependent DNA ligase family.</text>
</comment>
<dbReference type="InterPro" id="IPR016059">
    <property type="entry name" value="DNA_ligase_ATP-dep_CS"/>
</dbReference>
<evidence type="ECO:0000256" key="5">
    <source>
        <dbReference type="ARBA" id="ARBA00022705"/>
    </source>
</evidence>
<dbReference type="InterPro" id="IPR050326">
    <property type="entry name" value="NAD_dep_DNA_ligaseB"/>
</dbReference>
<evidence type="ECO:0000256" key="10">
    <source>
        <dbReference type="ARBA" id="ARBA00046002"/>
    </source>
</evidence>
<dbReference type="KEGG" id="vg:65129072"/>
<name>A0A7M1RWV9_9CAUD</name>
<keyword evidence="5" id="KW-0235">DNA replication</keyword>
<dbReference type="Pfam" id="PF01068">
    <property type="entry name" value="DNA_ligase_A_M"/>
    <property type="match status" value="1"/>
</dbReference>
<dbReference type="PANTHER" id="PTHR47810:SF5">
    <property type="entry name" value="LIGASE, PUTATIVE-RELATED"/>
    <property type="match status" value="1"/>
</dbReference>
<dbReference type="SUPFAM" id="SSF50249">
    <property type="entry name" value="Nucleic acid-binding proteins"/>
    <property type="match status" value="1"/>
</dbReference>
<evidence type="ECO:0000256" key="9">
    <source>
        <dbReference type="ARBA" id="ARBA00032896"/>
    </source>
</evidence>
<dbReference type="GO" id="GO:0006260">
    <property type="term" value="P:DNA replication"/>
    <property type="evidence" value="ECO:0007669"/>
    <property type="project" value="UniProtKB-KW"/>
</dbReference>
<comment type="subcellular location">
    <subcellularLocation>
        <location evidence="1">Virion</location>
    </subcellularLocation>
</comment>
<dbReference type="PANTHER" id="PTHR47810">
    <property type="entry name" value="DNA LIGASE"/>
    <property type="match status" value="1"/>
</dbReference>
<reference evidence="12 13" key="1">
    <citation type="submission" date="2020-07" db="EMBL/GenBank/DDBJ databases">
        <title>Taxonomic proposal: Crassvirales, a new order of highly abundant and diverse bacterial viruses.</title>
        <authorList>
            <person name="Shkoporov A.N."/>
            <person name="Stockdale S.R."/>
            <person name="Guerin E."/>
            <person name="Ross R.P."/>
            <person name="Hill C."/>
        </authorList>
    </citation>
    <scope>NUCLEOTIDE SEQUENCE [LARGE SCALE GENOMIC DNA]</scope>
</reference>
<evidence type="ECO:0000256" key="3">
    <source>
        <dbReference type="ARBA" id="ARBA00013308"/>
    </source>
</evidence>
<evidence type="ECO:0000256" key="8">
    <source>
        <dbReference type="ARBA" id="ARBA00023204"/>
    </source>
</evidence>
<dbReference type="Gene3D" id="3.30.1490.70">
    <property type="match status" value="1"/>
</dbReference>
<evidence type="ECO:0000256" key="6">
    <source>
        <dbReference type="ARBA" id="ARBA00022763"/>
    </source>
</evidence>
<dbReference type="InterPro" id="IPR012310">
    <property type="entry name" value="DNA_ligase_ATP-dep_cent"/>
</dbReference>
<evidence type="ECO:0000256" key="2">
    <source>
        <dbReference type="ARBA" id="ARBA00007572"/>
    </source>
</evidence>
<dbReference type="Gene3D" id="3.30.470.30">
    <property type="entry name" value="DNA ligase/mRNA capping enzyme"/>
    <property type="match status" value="1"/>
</dbReference>
<dbReference type="GO" id="GO:0003910">
    <property type="term" value="F:DNA ligase (ATP) activity"/>
    <property type="evidence" value="ECO:0007669"/>
    <property type="project" value="InterPro"/>
</dbReference>
<comment type="function">
    <text evidence="10">Very low-fidelity DNA ligase that seals nicks in double-stranded DNA during DNA repair. Together with the viral repair DNA polymerase X, fills the single nucleotide gaps generated by the AP endonuclease. It is not essential for viral replication and recombination. Displays a very low adenylation activity towards DNA with 3'-dideoxy- or 3'-amino-terminated nicks compared to regular nick DNA.</text>
</comment>
<dbReference type="Proteomes" id="UP000594037">
    <property type="component" value="Segment"/>
</dbReference>
<dbReference type="GO" id="GO:0006281">
    <property type="term" value="P:DNA repair"/>
    <property type="evidence" value="ECO:0007669"/>
    <property type="project" value="UniProtKB-KW"/>
</dbReference>
<accession>A0A7M1RWV9</accession>
<dbReference type="GO" id="GO:0044423">
    <property type="term" value="C:virion component"/>
    <property type="evidence" value="ECO:0007669"/>
    <property type="project" value="UniProtKB-KW"/>
</dbReference>
<evidence type="ECO:0000313" key="13">
    <source>
        <dbReference type="Proteomes" id="UP000594037"/>
    </source>
</evidence>
<evidence type="ECO:0000256" key="7">
    <source>
        <dbReference type="ARBA" id="ARBA00022844"/>
    </source>
</evidence>
<protein>
    <recommendedName>
        <fullName evidence="3">DNA ligase</fullName>
    </recommendedName>
    <alternativeName>
        <fullName evidence="9">Polydeoxyribonucleotide synthase [ATP]</fullName>
    </alternativeName>
</protein>
<sequence length="400" mass="47157">MTDKIIYRRNNHGNPCYWYALPLTENTYCIHHGLVGGKDILTTVCTKRKSVDEVKSKYNEKLKQGYKYLNELRDDTSCPPAEEHSLIQYLQTYLPHDRTTADGTLLPMLAKVYNDNVFNKISNRLGQFKINGLRCLISAKRNEGDIFTPYKLLFQSREGTYWKSLYHLENYLLEILPDWLLDKMIDEDYVLDGEIYLPGYSVNEINHFVKDPKCIENAMLQYWCYDIAIQDYTQFKRIEELYTIKSPKHIRCKEDHLNNIDRFVVLPIVEISSTEKARQMRDKFIDIGFEGLILRDPNAEYQFGKRNNTMIKYKRTTDGIFEVIDIYPEGTKRSDIPLLLCRNDINDNTFEVHVNGTFDYQNEILIHRNKYIGRKLFITFGERSGVDKVPFHVKEVKFID</sequence>
<proteinExistence type="inferred from homology"/>
<dbReference type="GO" id="GO:0006310">
    <property type="term" value="P:DNA recombination"/>
    <property type="evidence" value="ECO:0007669"/>
    <property type="project" value="InterPro"/>
</dbReference>
<dbReference type="GeneID" id="65129072"/>
<keyword evidence="7" id="KW-0946">Virion</keyword>
<evidence type="ECO:0000313" key="12">
    <source>
        <dbReference type="EMBL" id="QOR58594.1"/>
    </source>
</evidence>
<dbReference type="InterPro" id="IPR012340">
    <property type="entry name" value="NA-bd_OB-fold"/>
</dbReference>
<keyword evidence="6" id="KW-0227">DNA damage</keyword>
<evidence type="ECO:0000256" key="4">
    <source>
        <dbReference type="ARBA" id="ARBA00022598"/>
    </source>
</evidence>
<dbReference type="EMBL" id="MT774381">
    <property type="protein sequence ID" value="QOR58594.1"/>
    <property type="molecule type" value="Genomic_DNA"/>
</dbReference>
<evidence type="ECO:0000259" key="11">
    <source>
        <dbReference type="Pfam" id="PF01068"/>
    </source>
</evidence>
<keyword evidence="4 12" id="KW-0436">Ligase</keyword>
<keyword evidence="8" id="KW-0234">DNA repair</keyword>
<keyword evidence="13" id="KW-1185">Reference proteome</keyword>
<feature type="domain" description="ATP-dependent DNA ligase family profile" evidence="11">
    <location>
        <begin position="107"/>
        <end position="314"/>
    </location>
</feature>
<evidence type="ECO:0000256" key="1">
    <source>
        <dbReference type="ARBA" id="ARBA00004328"/>
    </source>
</evidence>
<dbReference type="GO" id="GO:0005524">
    <property type="term" value="F:ATP binding"/>
    <property type="evidence" value="ECO:0007669"/>
    <property type="project" value="InterPro"/>
</dbReference>
<dbReference type="SUPFAM" id="SSF56091">
    <property type="entry name" value="DNA ligase/mRNA capping enzyme, catalytic domain"/>
    <property type="match status" value="1"/>
</dbReference>
<dbReference type="PROSITE" id="PS00333">
    <property type="entry name" value="DNA_LIGASE_A2"/>
    <property type="match status" value="1"/>
</dbReference>
<dbReference type="RefSeq" id="YP_010110752.1">
    <property type="nucleotide sequence ID" value="NC_055874.1"/>
</dbReference>
<organism evidence="12 13">
    <name type="scientific">uncultured phage cr3_1</name>
    <dbReference type="NCBI Taxonomy" id="2772065"/>
    <lineage>
        <taxon>Viruses</taxon>
        <taxon>Duplodnaviria</taxon>
        <taxon>Heunggongvirae</taxon>
        <taxon>Uroviricota</taxon>
        <taxon>Caudoviricetes</taxon>
        <taxon>Crassvirales</taxon>
        <taxon>Intestiviridae</taxon>
        <taxon>Crudevirinae</taxon>
        <taxon>Diorhovirus</taxon>
        <taxon>Diorhovirus intestinalis</taxon>
    </lineage>
</organism>